<reference evidence="1 2" key="1">
    <citation type="submission" date="2014-10" db="EMBL/GenBank/DDBJ databases">
        <title>Draft genome of the hookworm Ancylostoma caninum.</title>
        <authorList>
            <person name="Mitreva M."/>
        </authorList>
    </citation>
    <scope>NUCLEOTIDE SEQUENCE [LARGE SCALE GENOMIC DNA]</scope>
    <source>
        <strain evidence="1 2">Baltimore</strain>
    </source>
</reference>
<dbReference type="AlphaFoldDB" id="A0A368FLH3"/>
<evidence type="ECO:0000313" key="1">
    <source>
        <dbReference type="EMBL" id="RCN32388.1"/>
    </source>
</evidence>
<dbReference type="OrthoDB" id="5864417at2759"/>
<accession>A0A368FLH3</accession>
<name>A0A368FLH3_ANCCA</name>
<gene>
    <name evidence="1" type="ORF">ANCCAN_21805</name>
</gene>
<dbReference type="Proteomes" id="UP000252519">
    <property type="component" value="Unassembled WGS sequence"/>
</dbReference>
<organism evidence="1 2">
    <name type="scientific">Ancylostoma caninum</name>
    <name type="common">Dog hookworm</name>
    <dbReference type="NCBI Taxonomy" id="29170"/>
    <lineage>
        <taxon>Eukaryota</taxon>
        <taxon>Metazoa</taxon>
        <taxon>Ecdysozoa</taxon>
        <taxon>Nematoda</taxon>
        <taxon>Chromadorea</taxon>
        <taxon>Rhabditida</taxon>
        <taxon>Rhabditina</taxon>
        <taxon>Rhabditomorpha</taxon>
        <taxon>Strongyloidea</taxon>
        <taxon>Ancylostomatidae</taxon>
        <taxon>Ancylostomatinae</taxon>
        <taxon>Ancylostoma</taxon>
    </lineage>
</organism>
<keyword evidence="2" id="KW-1185">Reference proteome</keyword>
<protein>
    <submittedName>
        <fullName evidence="1">Uncharacterized protein</fullName>
    </submittedName>
</protein>
<proteinExistence type="predicted"/>
<evidence type="ECO:0000313" key="2">
    <source>
        <dbReference type="Proteomes" id="UP000252519"/>
    </source>
</evidence>
<dbReference type="EMBL" id="JOJR01001102">
    <property type="protein sequence ID" value="RCN32388.1"/>
    <property type="molecule type" value="Genomic_DNA"/>
</dbReference>
<comment type="caution">
    <text evidence="1">The sequence shown here is derived from an EMBL/GenBank/DDBJ whole genome shotgun (WGS) entry which is preliminary data.</text>
</comment>
<sequence>MIPAIETIVDEVERRTEEVRGIVGAFPGGFGMGYNMLNSPYGYGSYYDYRCRNLLNGYGYNPLFSGMLGKK</sequence>